<feature type="non-terminal residue" evidence="2">
    <location>
        <position position="1"/>
    </location>
</feature>
<sequence length="243" mass="26826">LVMRKILLVGGAGYVGSVLAEELLERGYAVKVLDRLYFGDCGLREIRDRVELVVADMRVLPSDLLDGVDAVLNLGGLSNDPTAEYNPRANHEMNTVAAKSLAEMCRAAGVRRYVYASSCSVYDRGVGNDDNDMVQDEETPVAPGAAYSSSKREAEQILQSMAADDFCPVILRKGTIYGFSHRMRYDLVVNTFVRFALSQGFLNLHYGGEMWRPLVDVRDVARAYILAIQADEEAVKGEIFNVS</sequence>
<evidence type="ECO:0000259" key="1">
    <source>
        <dbReference type="Pfam" id="PF01370"/>
    </source>
</evidence>
<name>X1IZQ7_9ZZZZ</name>
<gene>
    <name evidence="2" type="ORF">S03H2_60190</name>
</gene>
<dbReference type="Pfam" id="PF01370">
    <property type="entry name" value="Epimerase"/>
    <property type="match status" value="1"/>
</dbReference>
<dbReference type="CDD" id="cd08946">
    <property type="entry name" value="SDR_e"/>
    <property type="match status" value="1"/>
</dbReference>
<dbReference type="EMBL" id="BARU01038767">
    <property type="protein sequence ID" value="GAH87941.1"/>
    <property type="molecule type" value="Genomic_DNA"/>
</dbReference>
<dbReference type="InterPro" id="IPR001509">
    <property type="entry name" value="Epimerase_deHydtase"/>
</dbReference>
<dbReference type="InterPro" id="IPR050177">
    <property type="entry name" value="Lipid_A_modif_metabolic_enz"/>
</dbReference>
<dbReference type="SUPFAM" id="SSF51735">
    <property type="entry name" value="NAD(P)-binding Rossmann-fold domains"/>
    <property type="match status" value="1"/>
</dbReference>
<organism evidence="2">
    <name type="scientific">marine sediment metagenome</name>
    <dbReference type="NCBI Taxonomy" id="412755"/>
    <lineage>
        <taxon>unclassified sequences</taxon>
        <taxon>metagenomes</taxon>
        <taxon>ecological metagenomes</taxon>
    </lineage>
</organism>
<accession>X1IZQ7</accession>
<dbReference type="PANTHER" id="PTHR43245:SF23">
    <property type="entry name" value="NAD(P)-BINDING DOMAIN-CONTAINING PROTEIN"/>
    <property type="match status" value="1"/>
</dbReference>
<feature type="domain" description="NAD-dependent epimerase/dehydratase" evidence="1">
    <location>
        <begin position="6"/>
        <end position="242"/>
    </location>
</feature>
<reference evidence="2" key="1">
    <citation type="journal article" date="2014" name="Front. Microbiol.">
        <title>High frequency of phylogenetically diverse reductive dehalogenase-homologous genes in deep subseafloor sedimentary metagenomes.</title>
        <authorList>
            <person name="Kawai M."/>
            <person name="Futagami T."/>
            <person name="Toyoda A."/>
            <person name="Takaki Y."/>
            <person name="Nishi S."/>
            <person name="Hori S."/>
            <person name="Arai W."/>
            <person name="Tsubouchi T."/>
            <person name="Morono Y."/>
            <person name="Uchiyama I."/>
            <person name="Ito T."/>
            <person name="Fujiyama A."/>
            <person name="Inagaki F."/>
            <person name="Takami H."/>
        </authorList>
    </citation>
    <scope>NUCLEOTIDE SEQUENCE</scope>
    <source>
        <strain evidence="2">Expedition CK06-06</strain>
    </source>
</reference>
<evidence type="ECO:0000313" key="2">
    <source>
        <dbReference type="EMBL" id="GAH87941.1"/>
    </source>
</evidence>
<proteinExistence type="predicted"/>
<dbReference type="AlphaFoldDB" id="X1IZQ7"/>
<dbReference type="Gene3D" id="3.40.50.720">
    <property type="entry name" value="NAD(P)-binding Rossmann-like Domain"/>
    <property type="match status" value="1"/>
</dbReference>
<dbReference type="InterPro" id="IPR036291">
    <property type="entry name" value="NAD(P)-bd_dom_sf"/>
</dbReference>
<feature type="non-terminal residue" evidence="2">
    <location>
        <position position="243"/>
    </location>
</feature>
<protein>
    <recommendedName>
        <fullName evidence="1">NAD-dependent epimerase/dehydratase domain-containing protein</fullName>
    </recommendedName>
</protein>
<comment type="caution">
    <text evidence="2">The sequence shown here is derived from an EMBL/GenBank/DDBJ whole genome shotgun (WGS) entry which is preliminary data.</text>
</comment>
<dbReference type="PANTHER" id="PTHR43245">
    <property type="entry name" value="BIFUNCTIONAL POLYMYXIN RESISTANCE PROTEIN ARNA"/>
    <property type="match status" value="1"/>
</dbReference>